<dbReference type="Proteomes" id="UP000617628">
    <property type="component" value="Unassembled WGS sequence"/>
</dbReference>
<evidence type="ECO:0000256" key="1">
    <source>
        <dbReference type="ARBA" id="ARBA00004141"/>
    </source>
</evidence>
<feature type="transmembrane region" description="Helical" evidence="6">
    <location>
        <begin position="43"/>
        <end position="63"/>
    </location>
</feature>
<evidence type="ECO:0000313" key="7">
    <source>
        <dbReference type="EMBL" id="MBK1875528.1"/>
    </source>
</evidence>
<dbReference type="SUPFAM" id="SSF161070">
    <property type="entry name" value="SNF-like"/>
    <property type="match status" value="1"/>
</dbReference>
<feature type="transmembrane region" description="Helical" evidence="6">
    <location>
        <begin position="457"/>
        <end position="479"/>
    </location>
</feature>
<gene>
    <name evidence="7" type="ORF">JIN87_01545</name>
</gene>
<dbReference type="GO" id="GO:0016020">
    <property type="term" value="C:membrane"/>
    <property type="evidence" value="ECO:0007669"/>
    <property type="project" value="UniProtKB-SubCell"/>
</dbReference>
<dbReference type="EMBL" id="JAENIL010000002">
    <property type="protein sequence ID" value="MBK1875528.1"/>
    <property type="molecule type" value="Genomic_DNA"/>
</dbReference>
<dbReference type="PROSITE" id="PS50267">
    <property type="entry name" value="NA_NEUROTRAN_SYMP_3"/>
    <property type="match status" value="1"/>
</dbReference>
<organism evidence="7 8">
    <name type="scientific">Pelagicoccus mobilis</name>
    <dbReference type="NCBI Taxonomy" id="415221"/>
    <lineage>
        <taxon>Bacteria</taxon>
        <taxon>Pseudomonadati</taxon>
        <taxon>Verrucomicrobiota</taxon>
        <taxon>Opitutia</taxon>
        <taxon>Puniceicoccales</taxon>
        <taxon>Pelagicoccaceae</taxon>
        <taxon>Pelagicoccus</taxon>
    </lineage>
</organism>
<accession>A0A934VPH2</accession>
<feature type="transmembrane region" description="Helical" evidence="6">
    <location>
        <begin position="293"/>
        <end position="315"/>
    </location>
</feature>
<feature type="transmembrane region" description="Helical" evidence="6">
    <location>
        <begin position="548"/>
        <end position="569"/>
    </location>
</feature>
<sequence length="583" mass="63022">MSPKVPKESWNSRLGIILAVAGSAVGLGNFLRFPGQAAQYGGGAFMIAYFIALLLIGLPICWAEWAIGRKGGQSGLNSSPGILGVVTGQKRYRYLGVIGVVIPVVIYMYYVYIEAWCLGYAVNFARGAMNFETVKDAGDFWGNFIGIGENGSAIGFGMTEVGAFLLIVFALNFYLIYRGLSKGIELFCKYAMPTLIVLAVIILVRVLTLGAPVAEHPENSVKNGLGFMWNPTKVILHERAFNEDTGVENWIPLADGEVVGEKMFAEAEAKAAADPNLKLVEVGMAKQLINPQLWLAAAGQIFFSLSVGFGVIITYSSYLKKKDDVVLSGLAATSTNEFCEVGLGGLTTLPAGYAFLGISGVAGMGTFGLGFNVLPMVFSEMWGGQFFGFAFFFLLFLAAVTSSLSMLQPGIAFLEEALNINRKQSVAFLGFLTAVGAGFIVYFSAGVKALDTVDFWVTNLLMVVLATIQIIIFSWVIGIEKGFEIAHRGAAIRIPNIFKFVMKWLSPLFLIVVFGAWVYNGVLGFQFGGGERVYSSYVKDLFIEPNPVAWFSVGLIALVAGLMLLLTIIGNFKENNKTKEASK</sequence>
<proteinExistence type="predicted"/>
<feature type="transmembrane region" description="Helical" evidence="6">
    <location>
        <begin position="12"/>
        <end position="31"/>
    </location>
</feature>
<dbReference type="AlphaFoldDB" id="A0A934VPH2"/>
<evidence type="ECO:0000256" key="4">
    <source>
        <dbReference type="ARBA" id="ARBA00022989"/>
    </source>
</evidence>
<dbReference type="PANTHER" id="PTHR42948:SF1">
    <property type="entry name" value="TRANSPORTER"/>
    <property type="match status" value="1"/>
</dbReference>
<dbReference type="Pfam" id="PF00209">
    <property type="entry name" value="SNF"/>
    <property type="match status" value="2"/>
</dbReference>
<protein>
    <submittedName>
        <fullName evidence="7">Sodium:calcium symporter</fullName>
    </submittedName>
</protein>
<dbReference type="RefSeq" id="WP_200353745.1">
    <property type="nucleotide sequence ID" value="NZ_JAENIL010000002.1"/>
</dbReference>
<comment type="subcellular location">
    <subcellularLocation>
        <location evidence="1">Membrane</location>
        <topology evidence="1">Multi-pass membrane protein</topology>
    </subcellularLocation>
</comment>
<feature type="transmembrane region" description="Helical" evidence="6">
    <location>
        <begin position="426"/>
        <end position="445"/>
    </location>
</feature>
<reference evidence="7" key="1">
    <citation type="submission" date="2021-01" db="EMBL/GenBank/DDBJ databases">
        <title>Modified the classification status of verrucomicrobia.</title>
        <authorList>
            <person name="Feng X."/>
        </authorList>
    </citation>
    <scope>NUCLEOTIDE SEQUENCE</scope>
    <source>
        <strain evidence="7">KCTC 13126</strain>
    </source>
</reference>
<keyword evidence="3 6" id="KW-0812">Transmembrane</keyword>
<feature type="transmembrane region" description="Helical" evidence="6">
    <location>
        <begin position="187"/>
        <end position="207"/>
    </location>
</feature>
<feature type="transmembrane region" description="Helical" evidence="6">
    <location>
        <begin position="153"/>
        <end position="175"/>
    </location>
</feature>
<dbReference type="InterPro" id="IPR000175">
    <property type="entry name" value="Na/ntran_symport"/>
</dbReference>
<evidence type="ECO:0000256" key="5">
    <source>
        <dbReference type="ARBA" id="ARBA00023136"/>
    </source>
</evidence>
<keyword evidence="4 6" id="KW-1133">Transmembrane helix</keyword>
<name>A0A934VPH2_9BACT</name>
<feature type="transmembrane region" description="Helical" evidence="6">
    <location>
        <begin position="500"/>
        <end position="519"/>
    </location>
</feature>
<keyword evidence="5 6" id="KW-0472">Membrane</keyword>
<dbReference type="PRINTS" id="PR00176">
    <property type="entry name" value="NANEUSMPORT"/>
</dbReference>
<evidence type="ECO:0000256" key="3">
    <source>
        <dbReference type="ARBA" id="ARBA00022692"/>
    </source>
</evidence>
<evidence type="ECO:0000256" key="6">
    <source>
        <dbReference type="SAM" id="Phobius"/>
    </source>
</evidence>
<dbReference type="PANTHER" id="PTHR42948">
    <property type="entry name" value="TRANSPORTER"/>
    <property type="match status" value="1"/>
</dbReference>
<evidence type="ECO:0000313" key="8">
    <source>
        <dbReference type="Proteomes" id="UP000617628"/>
    </source>
</evidence>
<keyword evidence="8" id="KW-1185">Reference proteome</keyword>
<feature type="transmembrane region" description="Helical" evidence="6">
    <location>
        <begin position="386"/>
        <end position="414"/>
    </location>
</feature>
<feature type="transmembrane region" description="Helical" evidence="6">
    <location>
        <begin position="94"/>
        <end position="113"/>
    </location>
</feature>
<comment type="caution">
    <text evidence="7">The sequence shown here is derived from an EMBL/GenBank/DDBJ whole genome shotgun (WGS) entry which is preliminary data.</text>
</comment>
<dbReference type="InterPro" id="IPR037272">
    <property type="entry name" value="SNS_sf"/>
</dbReference>
<keyword evidence="2" id="KW-0813">Transport</keyword>
<evidence type="ECO:0000256" key="2">
    <source>
        <dbReference type="ARBA" id="ARBA00022448"/>
    </source>
</evidence>